<dbReference type="OrthoDB" id="9794834at2"/>
<keyword evidence="2" id="KW-1185">Reference proteome</keyword>
<accession>A0A4Q0Y342</accession>
<protein>
    <submittedName>
        <fullName evidence="1">Uncharacterized protein</fullName>
    </submittedName>
</protein>
<evidence type="ECO:0000313" key="1">
    <source>
        <dbReference type="EMBL" id="RXJ64556.1"/>
    </source>
</evidence>
<dbReference type="Proteomes" id="UP000290191">
    <property type="component" value="Unassembled WGS sequence"/>
</dbReference>
<name>A0A4Q0Y342_9BACT</name>
<gene>
    <name evidence="1" type="ORF">CRV06_00955</name>
</gene>
<reference evidence="1 2" key="1">
    <citation type="submission" date="2017-10" db="EMBL/GenBank/DDBJ databases">
        <title>Genomics of the genus Arcobacter.</title>
        <authorList>
            <person name="Perez-Cataluna A."/>
            <person name="Figueras M.J."/>
        </authorList>
    </citation>
    <scope>NUCLEOTIDE SEQUENCE [LARGE SCALE GENOMIC DNA]</scope>
    <source>
        <strain evidence="1 2">DSM 24636</strain>
    </source>
</reference>
<organism evidence="1 2">
    <name type="scientific">Halarcobacter anaerophilus</name>
    <dbReference type="NCBI Taxonomy" id="877500"/>
    <lineage>
        <taxon>Bacteria</taxon>
        <taxon>Pseudomonadati</taxon>
        <taxon>Campylobacterota</taxon>
        <taxon>Epsilonproteobacteria</taxon>
        <taxon>Campylobacterales</taxon>
        <taxon>Arcobacteraceae</taxon>
        <taxon>Halarcobacter</taxon>
    </lineage>
</organism>
<sequence length="99" mass="11308">MSEQQDLILVEKADKVLQQLYNRYEEADEADKWMMEPSILKAREALLNARLALFKQGVITTSEDLQKLDKIKEEIDNAANTQALIMTAAKFAVFLSTFI</sequence>
<evidence type="ECO:0000313" key="2">
    <source>
        <dbReference type="Proteomes" id="UP000290191"/>
    </source>
</evidence>
<dbReference type="RefSeq" id="WP_044418348.1">
    <property type="nucleotide sequence ID" value="NZ_CP041070.1"/>
</dbReference>
<dbReference type="STRING" id="877500.GCA_000935065_02533"/>
<comment type="caution">
    <text evidence="1">The sequence shown here is derived from an EMBL/GenBank/DDBJ whole genome shotgun (WGS) entry which is preliminary data.</text>
</comment>
<proteinExistence type="predicted"/>
<dbReference type="AlphaFoldDB" id="A0A4Q0Y342"/>
<dbReference type="EMBL" id="PDKO01000001">
    <property type="protein sequence ID" value="RXJ64556.1"/>
    <property type="molecule type" value="Genomic_DNA"/>
</dbReference>